<dbReference type="PANTHER" id="PTHR43437">
    <property type="entry name" value="HYDROXYACYL-THIOESTER DEHYDRATASE TYPE 2, MITOCHONDRIAL-RELATED"/>
    <property type="match status" value="1"/>
</dbReference>
<dbReference type="Gene3D" id="3.10.129.10">
    <property type="entry name" value="Hotdog Thioesterase"/>
    <property type="match status" value="1"/>
</dbReference>
<evidence type="ECO:0000259" key="1">
    <source>
        <dbReference type="Pfam" id="PF01575"/>
    </source>
</evidence>
<dbReference type="InterPro" id="IPR002539">
    <property type="entry name" value="MaoC-like_dom"/>
</dbReference>
<dbReference type="CDD" id="cd03449">
    <property type="entry name" value="R_hydratase"/>
    <property type="match status" value="1"/>
</dbReference>
<dbReference type="GO" id="GO:0006633">
    <property type="term" value="P:fatty acid biosynthetic process"/>
    <property type="evidence" value="ECO:0007669"/>
    <property type="project" value="TreeGrafter"/>
</dbReference>
<gene>
    <name evidence="2" type="ORF">A3C90_00115</name>
</gene>
<dbReference type="AlphaFoldDB" id="A0A1F6MD09"/>
<name>A0A1F6MD09_9BACT</name>
<organism evidence="2 3">
    <name type="scientific">Candidatus Magasanikbacteria bacterium RIFCSPHIGHO2_02_FULL_51_14</name>
    <dbReference type="NCBI Taxonomy" id="1798683"/>
    <lineage>
        <taxon>Bacteria</taxon>
        <taxon>Candidatus Magasanikiibacteriota</taxon>
    </lineage>
</organism>
<dbReference type="InterPro" id="IPR050965">
    <property type="entry name" value="UPF0336/Enoyl-CoA_hydratase"/>
</dbReference>
<dbReference type="GO" id="GO:0019171">
    <property type="term" value="F:(3R)-hydroxyacyl-[acyl-carrier-protein] dehydratase activity"/>
    <property type="evidence" value="ECO:0007669"/>
    <property type="project" value="TreeGrafter"/>
</dbReference>
<evidence type="ECO:0000313" key="2">
    <source>
        <dbReference type="EMBL" id="OGH69509.1"/>
    </source>
</evidence>
<accession>A0A1F6MD09</accession>
<dbReference type="InterPro" id="IPR029069">
    <property type="entry name" value="HotDog_dom_sf"/>
</dbReference>
<dbReference type="SUPFAM" id="SSF54637">
    <property type="entry name" value="Thioesterase/thiol ester dehydrase-isomerase"/>
    <property type="match status" value="1"/>
</dbReference>
<reference evidence="2 3" key="1">
    <citation type="journal article" date="2016" name="Nat. Commun.">
        <title>Thousands of microbial genomes shed light on interconnected biogeochemical processes in an aquifer system.</title>
        <authorList>
            <person name="Anantharaman K."/>
            <person name="Brown C.T."/>
            <person name="Hug L.A."/>
            <person name="Sharon I."/>
            <person name="Castelle C.J."/>
            <person name="Probst A.J."/>
            <person name="Thomas B.C."/>
            <person name="Singh A."/>
            <person name="Wilkins M.J."/>
            <person name="Karaoz U."/>
            <person name="Brodie E.L."/>
            <person name="Williams K.H."/>
            <person name="Hubbard S.S."/>
            <person name="Banfield J.F."/>
        </authorList>
    </citation>
    <scope>NUCLEOTIDE SEQUENCE [LARGE SCALE GENOMIC DNA]</scope>
</reference>
<dbReference type="PANTHER" id="PTHR43437:SF3">
    <property type="entry name" value="HYDROXYACYL-THIOESTER DEHYDRATASE TYPE 2, MITOCHONDRIAL"/>
    <property type="match status" value="1"/>
</dbReference>
<protein>
    <recommendedName>
        <fullName evidence="1">MaoC-like domain-containing protein</fullName>
    </recommendedName>
</protein>
<feature type="domain" description="MaoC-like" evidence="1">
    <location>
        <begin position="24"/>
        <end position="119"/>
    </location>
</feature>
<evidence type="ECO:0000313" key="3">
    <source>
        <dbReference type="Proteomes" id="UP000177457"/>
    </source>
</evidence>
<dbReference type="Proteomes" id="UP000177457">
    <property type="component" value="Unassembled WGS sequence"/>
</dbReference>
<sequence length="142" mass="16091">MASFWKIDMNYEDIQVGAVYTFLRAIAKQDVLDFASLTGDVNKLHIDAEFGERSIFKKNIVHGMLAGSLFSTLVGVHCPGENGVYLSQTLQFRRPIFYRDTLEVRGTVLSKHDSIRIITLKTEILRDKEVLISGEARVRVTK</sequence>
<dbReference type="STRING" id="1798683.A3C90_00115"/>
<proteinExistence type="predicted"/>
<comment type="caution">
    <text evidence="2">The sequence shown here is derived from an EMBL/GenBank/DDBJ whole genome shotgun (WGS) entry which is preliminary data.</text>
</comment>
<dbReference type="Pfam" id="PF01575">
    <property type="entry name" value="MaoC_dehydratas"/>
    <property type="match status" value="1"/>
</dbReference>
<dbReference type="EMBL" id="MFQE01000077">
    <property type="protein sequence ID" value="OGH69509.1"/>
    <property type="molecule type" value="Genomic_DNA"/>
</dbReference>